<dbReference type="InterPro" id="IPR036388">
    <property type="entry name" value="WH-like_DNA-bd_sf"/>
</dbReference>
<evidence type="ECO:0000313" key="2">
    <source>
        <dbReference type="Proteomes" id="UP000667802"/>
    </source>
</evidence>
<dbReference type="Gene3D" id="1.10.10.10">
    <property type="entry name" value="Winged helix-like DNA-binding domain superfamily/Winged helix DNA-binding domain"/>
    <property type="match status" value="1"/>
</dbReference>
<dbReference type="PANTHER" id="PTHR34849">
    <property type="entry name" value="SSL5025 PROTEIN"/>
    <property type="match status" value="1"/>
</dbReference>
<proteinExistence type="predicted"/>
<dbReference type="Proteomes" id="UP000667802">
    <property type="component" value="Unassembled WGS sequence"/>
</dbReference>
<dbReference type="InterPro" id="IPR007367">
    <property type="entry name" value="DUF433"/>
</dbReference>
<evidence type="ECO:0000313" key="1">
    <source>
        <dbReference type="EMBL" id="MDR9896771.1"/>
    </source>
</evidence>
<reference evidence="2" key="1">
    <citation type="journal article" date="2021" name="Science">
        <title>Hunting the eagle killer: A cyanobacterial neurotoxin causes vacuolar myelinopathy.</title>
        <authorList>
            <person name="Breinlinger S."/>
            <person name="Phillips T.J."/>
            <person name="Haram B.N."/>
            <person name="Mares J."/>
            <person name="Martinez Yerena J.A."/>
            <person name="Hrouzek P."/>
            <person name="Sobotka R."/>
            <person name="Henderson W.M."/>
            <person name="Schmieder P."/>
            <person name="Williams S.M."/>
            <person name="Lauderdale J.D."/>
            <person name="Wilde H.D."/>
            <person name="Gerrin W."/>
            <person name="Kust A."/>
            <person name="Washington J.W."/>
            <person name="Wagner C."/>
            <person name="Geier B."/>
            <person name="Liebeke M."/>
            <person name="Enke H."/>
            <person name="Niedermeyer T.H.J."/>
            <person name="Wilde S.B."/>
        </authorList>
    </citation>
    <scope>NUCLEOTIDE SEQUENCE [LARGE SCALE GENOMIC DNA]</scope>
    <source>
        <strain evidence="2">Thurmond2011</strain>
    </source>
</reference>
<dbReference type="Pfam" id="PF04255">
    <property type="entry name" value="DUF433"/>
    <property type="match status" value="1"/>
</dbReference>
<dbReference type="RefSeq" id="WP_208340160.1">
    <property type="nucleotide sequence ID" value="NZ_CAWQFN010000605.1"/>
</dbReference>
<sequence length="82" mass="9346">MTRDNLLSRISIDPNICFGKPCIRGHRIPVSLILDRLASDVSIEEVLEEYPSIEREDILACIAYGAEMSRDVFVEIPLNRKE</sequence>
<accession>A0AAP5I8F6</accession>
<organism evidence="1 2">
    <name type="scientific">Aetokthonos hydrillicola Thurmond2011</name>
    <dbReference type="NCBI Taxonomy" id="2712845"/>
    <lineage>
        <taxon>Bacteria</taxon>
        <taxon>Bacillati</taxon>
        <taxon>Cyanobacteriota</taxon>
        <taxon>Cyanophyceae</taxon>
        <taxon>Nostocales</taxon>
        <taxon>Hapalosiphonaceae</taxon>
        <taxon>Aetokthonos</taxon>
    </lineage>
</organism>
<dbReference type="InterPro" id="IPR009057">
    <property type="entry name" value="Homeodomain-like_sf"/>
</dbReference>
<dbReference type="SUPFAM" id="SSF46689">
    <property type="entry name" value="Homeodomain-like"/>
    <property type="match status" value="1"/>
</dbReference>
<dbReference type="AlphaFoldDB" id="A0AAP5I8F6"/>
<protein>
    <submittedName>
        <fullName evidence="1">DUF433 domain-containing protein</fullName>
    </submittedName>
</protein>
<comment type="caution">
    <text evidence="1">The sequence shown here is derived from an EMBL/GenBank/DDBJ whole genome shotgun (WGS) entry which is preliminary data.</text>
</comment>
<name>A0AAP5I8F6_9CYAN</name>
<gene>
    <name evidence="1" type="ORF">G7B40_019695</name>
</gene>
<keyword evidence="2" id="KW-1185">Reference proteome</keyword>
<dbReference type="EMBL" id="JAALHA020000009">
    <property type="protein sequence ID" value="MDR9896771.1"/>
    <property type="molecule type" value="Genomic_DNA"/>
</dbReference>
<dbReference type="PANTHER" id="PTHR34849:SF3">
    <property type="entry name" value="SSR2962 PROTEIN"/>
    <property type="match status" value="1"/>
</dbReference>